<keyword evidence="4" id="KW-1185">Reference proteome</keyword>
<sequence>MVIYYGIIQDIIEIDYWGCFSVVLFRCDWFHNEVDEYGLTRVYFNKKCSTNNPFVLASQVHQVFYVEDPIEKNVYYARHKVPVDLYDLEEENCPNIKETFWRETNNDIGSLERVLDVDVRWSREDLPVDIIDLSTLAQHSKDVTTQTSEEEDDFDDTDWDWMEVAIESKKGQLLKLIEQQPVAPQSEANGQSVEEQPQDEQPIEDQVQMNYVPPLTGEQPEEQGNI</sequence>
<feature type="region of interest" description="Disordered" evidence="1">
    <location>
        <begin position="177"/>
        <end position="226"/>
    </location>
</feature>
<dbReference type="Pfam" id="PF13952">
    <property type="entry name" value="DUF4216"/>
    <property type="match status" value="1"/>
</dbReference>
<organism evidence="3 4">
    <name type="scientific">Solanum bulbocastanum</name>
    <name type="common">Wild potato</name>
    <dbReference type="NCBI Taxonomy" id="147425"/>
    <lineage>
        <taxon>Eukaryota</taxon>
        <taxon>Viridiplantae</taxon>
        <taxon>Streptophyta</taxon>
        <taxon>Embryophyta</taxon>
        <taxon>Tracheophyta</taxon>
        <taxon>Spermatophyta</taxon>
        <taxon>Magnoliopsida</taxon>
        <taxon>eudicotyledons</taxon>
        <taxon>Gunneridae</taxon>
        <taxon>Pentapetalae</taxon>
        <taxon>asterids</taxon>
        <taxon>lamiids</taxon>
        <taxon>Solanales</taxon>
        <taxon>Solanaceae</taxon>
        <taxon>Solanoideae</taxon>
        <taxon>Solaneae</taxon>
        <taxon>Solanum</taxon>
    </lineage>
</organism>
<evidence type="ECO:0000256" key="1">
    <source>
        <dbReference type="SAM" id="MobiDB-lite"/>
    </source>
</evidence>
<dbReference type="PANTHER" id="PTHR48258:SF8">
    <property type="entry name" value="DUF4216 DOMAIN-CONTAINING PROTEIN"/>
    <property type="match status" value="1"/>
</dbReference>
<gene>
    <name evidence="3" type="ORF">RDI58_015041</name>
</gene>
<dbReference type="EMBL" id="JBANQN010000006">
    <property type="protein sequence ID" value="KAK6786516.1"/>
    <property type="molecule type" value="Genomic_DNA"/>
</dbReference>
<feature type="domain" description="DUF4216" evidence="2">
    <location>
        <begin position="12"/>
        <end position="72"/>
    </location>
</feature>
<dbReference type="InterPro" id="IPR025312">
    <property type="entry name" value="DUF4216"/>
</dbReference>
<dbReference type="AlphaFoldDB" id="A0AAN8TMI9"/>
<feature type="compositionally biased region" description="Polar residues" evidence="1">
    <location>
        <begin position="182"/>
        <end position="192"/>
    </location>
</feature>
<dbReference type="Proteomes" id="UP001371456">
    <property type="component" value="Unassembled WGS sequence"/>
</dbReference>
<evidence type="ECO:0000313" key="3">
    <source>
        <dbReference type="EMBL" id="KAK6786516.1"/>
    </source>
</evidence>
<evidence type="ECO:0000259" key="2">
    <source>
        <dbReference type="Pfam" id="PF13952"/>
    </source>
</evidence>
<dbReference type="PANTHER" id="PTHR48258">
    <property type="entry name" value="DUF4218 DOMAIN-CONTAINING PROTEIN-RELATED"/>
    <property type="match status" value="1"/>
</dbReference>
<accession>A0AAN8TMI9</accession>
<name>A0AAN8TMI9_SOLBU</name>
<evidence type="ECO:0000313" key="4">
    <source>
        <dbReference type="Proteomes" id="UP001371456"/>
    </source>
</evidence>
<comment type="caution">
    <text evidence="3">The sequence shown here is derived from an EMBL/GenBank/DDBJ whole genome shotgun (WGS) entry which is preliminary data.</text>
</comment>
<proteinExistence type="predicted"/>
<reference evidence="3 4" key="1">
    <citation type="submission" date="2024-02" db="EMBL/GenBank/DDBJ databases">
        <title>de novo genome assembly of Solanum bulbocastanum strain 11H21.</title>
        <authorList>
            <person name="Hosaka A.J."/>
        </authorList>
    </citation>
    <scope>NUCLEOTIDE SEQUENCE [LARGE SCALE GENOMIC DNA]</scope>
    <source>
        <tissue evidence="3">Young leaves</tissue>
    </source>
</reference>
<protein>
    <recommendedName>
        <fullName evidence="2">DUF4216 domain-containing protein</fullName>
    </recommendedName>
</protein>